<protein>
    <recommendedName>
        <fullName evidence="4">Adhesin</fullName>
    </recommendedName>
</protein>
<comment type="caution">
    <text evidence="2">The sequence shown here is derived from an EMBL/GenBank/DDBJ whole genome shotgun (WGS) entry which is preliminary data.</text>
</comment>
<organism evidence="2 3">
    <name type="scientific">Mangrovibacter phragmitis</name>
    <dbReference type="NCBI Taxonomy" id="1691903"/>
    <lineage>
        <taxon>Bacteria</taxon>
        <taxon>Pseudomonadati</taxon>
        <taxon>Pseudomonadota</taxon>
        <taxon>Gammaproteobacteria</taxon>
        <taxon>Enterobacterales</taxon>
        <taxon>Enterobacteriaceae</taxon>
        <taxon>Mangrovibacter</taxon>
    </lineage>
</organism>
<reference evidence="3" key="1">
    <citation type="submission" date="2016-05" db="EMBL/GenBank/DDBJ databases">
        <authorList>
            <person name="Behera P."/>
            <person name="Vaishampayan P."/>
            <person name="Singh N."/>
            <person name="Raina V."/>
            <person name="Suar M."/>
            <person name="Pattnaik A."/>
            <person name="Rastogi G."/>
        </authorList>
    </citation>
    <scope>NUCLEOTIDE SEQUENCE [LARGE SCALE GENOMIC DNA]</scope>
    <source>
        <strain evidence="3">MP23</strain>
    </source>
</reference>
<dbReference type="RefSeq" id="WP_064598437.1">
    <property type="nucleotide sequence ID" value="NZ_CP134782.1"/>
</dbReference>
<dbReference type="STRING" id="1691903.A9B99_09060"/>
<dbReference type="Proteomes" id="UP000078225">
    <property type="component" value="Unassembled WGS sequence"/>
</dbReference>
<sequence length="282" mass="30911">MGPSEHPMKYLLIAILAFSNSFSAIAATLQCTAKGWSAGRNHTSYHTSQYWDEIITKNIKLTLLRDNINFLTGAEVMWSVGNDKTMLYYKYALTGKEDQATLLTTSGNVVYCTGGTYDRCDIGRSTIPQSYGRRYNVDFTIKKDITGDLKIKVSADDGRVDEYFVLNAPDIINIGDAVSIPDTLEFTASNDKDSLLSQKVLEKNNGPGSITIRPSGGFNDWYTDAAKSVFIYPSSTANSSTVPSSTTYTNKVGEPIYINLKVNKGATSAAHSQRLTITLNCP</sequence>
<evidence type="ECO:0000313" key="3">
    <source>
        <dbReference type="Proteomes" id="UP000078225"/>
    </source>
</evidence>
<evidence type="ECO:0000313" key="2">
    <source>
        <dbReference type="EMBL" id="OAT76452.1"/>
    </source>
</evidence>
<proteinExistence type="predicted"/>
<accession>A0A1B7L258</accession>
<feature type="signal peptide" evidence="1">
    <location>
        <begin position="1"/>
        <end position="26"/>
    </location>
</feature>
<gene>
    <name evidence="2" type="ORF">A9B99_09060</name>
</gene>
<evidence type="ECO:0000256" key="1">
    <source>
        <dbReference type="SAM" id="SignalP"/>
    </source>
</evidence>
<name>A0A1B7L258_9ENTR</name>
<dbReference type="EMBL" id="LYRP01000022">
    <property type="protein sequence ID" value="OAT76452.1"/>
    <property type="molecule type" value="Genomic_DNA"/>
</dbReference>
<keyword evidence="3" id="KW-1185">Reference proteome</keyword>
<feature type="chain" id="PRO_5008596669" description="Adhesin" evidence="1">
    <location>
        <begin position="27"/>
        <end position="282"/>
    </location>
</feature>
<evidence type="ECO:0008006" key="4">
    <source>
        <dbReference type="Google" id="ProtNLM"/>
    </source>
</evidence>
<dbReference type="AlphaFoldDB" id="A0A1B7L258"/>
<keyword evidence="1" id="KW-0732">Signal</keyword>